<evidence type="ECO:0000256" key="1">
    <source>
        <dbReference type="SAM" id="Phobius"/>
    </source>
</evidence>
<dbReference type="RefSeq" id="WP_213433419.1">
    <property type="nucleotide sequence ID" value="NZ_AP024545.1"/>
</dbReference>
<accession>A0ABN6FSE1</accession>
<organism evidence="2 3">
    <name type="scientific">Noviluteimonas caseinilytica</name>
    <dbReference type="NCBI Taxonomy" id="2675101"/>
    <lineage>
        <taxon>Bacteria</taxon>
        <taxon>Pseudomonadati</taxon>
        <taxon>Pseudomonadota</taxon>
        <taxon>Gammaproteobacteria</taxon>
        <taxon>Lysobacterales</taxon>
        <taxon>Lysobacteraceae</taxon>
        <taxon>Noviluteimonas</taxon>
    </lineage>
</organism>
<keyword evidence="3" id="KW-1185">Reference proteome</keyword>
<evidence type="ECO:0000313" key="3">
    <source>
        <dbReference type="Proteomes" id="UP000681317"/>
    </source>
</evidence>
<sequence>MHRRNACGALASVFLLPGIACLGAVFVPSLHGTGFWNFAVQHWWQLFLVGGVLFYAARIACAFFFRR</sequence>
<keyword evidence="1" id="KW-1133">Transmembrane helix</keyword>
<evidence type="ECO:0000313" key="2">
    <source>
        <dbReference type="EMBL" id="BCT92614.1"/>
    </source>
</evidence>
<protein>
    <submittedName>
        <fullName evidence="2">Uncharacterized protein</fullName>
    </submittedName>
</protein>
<name>A0ABN6FSE1_9GAMM</name>
<keyword evidence="1" id="KW-0812">Transmembrane</keyword>
<dbReference type="EMBL" id="AP024545">
    <property type="protein sequence ID" value="BCT92614.1"/>
    <property type="molecule type" value="Genomic_DNA"/>
</dbReference>
<dbReference type="Proteomes" id="UP000681317">
    <property type="component" value="Chromosome"/>
</dbReference>
<proteinExistence type="predicted"/>
<keyword evidence="1" id="KW-0472">Membrane</keyword>
<feature type="transmembrane region" description="Helical" evidence="1">
    <location>
        <begin position="43"/>
        <end position="65"/>
    </location>
</feature>
<reference evidence="2 3" key="1">
    <citation type="submission" date="2021-03" db="EMBL/GenBank/DDBJ databases">
        <title>Complete Genome Sequences of Two Lysobacter Strains Isolated from Sea Water (Lysobacter caseinilyticus) and Soil (Lysobacter helvus) in South Korea.</title>
        <authorList>
            <person name="Watanabe Y."/>
            <person name="Arakawa K."/>
        </authorList>
    </citation>
    <scope>NUCLEOTIDE SEQUENCE [LARGE SCALE GENOMIC DNA]</scope>
    <source>
        <strain evidence="2 3">KVB24</strain>
    </source>
</reference>
<gene>
    <name evidence="2" type="ORF">LYSCAS_16380</name>
</gene>